<dbReference type="PANTHER" id="PTHR24320:SF283">
    <property type="entry name" value="RETINOL DEHYDROGENASE 11"/>
    <property type="match status" value="1"/>
</dbReference>
<evidence type="ECO:0000256" key="1">
    <source>
        <dbReference type="ARBA" id="ARBA00006484"/>
    </source>
</evidence>
<evidence type="ECO:0000256" key="3">
    <source>
        <dbReference type="RuleBase" id="RU000363"/>
    </source>
</evidence>
<organism evidence="4 5">
    <name type="scientific">Embleya scabrispora</name>
    <dbReference type="NCBI Taxonomy" id="159449"/>
    <lineage>
        <taxon>Bacteria</taxon>
        <taxon>Bacillati</taxon>
        <taxon>Actinomycetota</taxon>
        <taxon>Actinomycetes</taxon>
        <taxon>Kitasatosporales</taxon>
        <taxon>Streptomycetaceae</taxon>
        <taxon>Embleya</taxon>
    </lineage>
</organism>
<comment type="similarity">
    <text evidence="1 3">Belongs to the short-chain dehydrogenases/reductases (SDR) family.</text>
</comment>
<dbReference type="PRINTS" id="PR00080">
    <property type="entry name" value="SDRFAMILY"/>
</dbReference>
<name>A0A1T3P5T9_9ACTN</name>
<dbReference type="Pfam" id="PF00106">
    <property type="entry name" value="adh_short"/>
    <property type="match status" value="1"/>
</dbReference>
<dbReference type="RefSeq" id="WP_078978723.1">
    <property type="nucleotide sequence ID" value="NZ_MWQN01000001.1"/>
</dbReference>
<dbReference type="Gene3D" id="3.40.50.720">
    <property type="entry name" value="NAD(P)-binding Rossmann-like Domain"/>
    <property type="match status" value="1"/>
</dbReference>
<dbReference type="AlphaFoldDB" id="A0A1T3P5T9"/>
<dbReference type="GO" id="GO:0016491">
    <property type="term" value="F:oxidoreductase activity"/>
    <property type="evidence" value="ECO:0007669"/>
    <property type="project" value="UniProtKB-KW"/>
</dbReference>
<dbReference type="InterPro" id="IPR036291">
    <property type="entry name" value="NAD(P)-bd_dom_sf"/>
</dbReference>
<dbReference type="CDD" id="cd05327">
    <property type="entry name" value="retinol-DH_like_SDR_c_like"/>
    <property type="match status" value="1"/>
</dbReference>
<protein>
    <submittedName>
        <fullName evidence="4">Short-chain dehydrogenase</fullName>
    </submittedName>
</protein>
<evidence type="ECO:0000256" key="2">
    <source>
        <dbReference type="ARBA" id="ARBA00023002"/>
    </source>
</evidence>
<keyword evidence="5" id="KW-1185">Reference proteome</keyword>
<evidence type="ECO:0000313" key="4">
    <source>
        <dbReference type="EMBL" id="OPC84426.1"/>
    </source>
</evidence>
<dbReference type="EMBL" id="MWQN01000001">
    <property type="protein sequence ID" value="OPC84426.1"/>
    <property type="molecule type" value="Genomic_DNA"/>
</dbReference>
<dbReference type="SUPFAM" id="SSF51735">
    <property type="entry name" value="NAD(P)-binding Rossmann-fold domains"/>
    <property type="match status" value="1"/>
</dbReference>
<dbReference type="OrthoDB" id="4577644at2"/>
<keyword evidence="2" id="KW-0560">Oxidoreductase</keyword>
<proteinExistence type="inferred from homology"/>
<dbReference type="InterPro" id="IPR002347">
    <property type="entry name" value="SDR_fam"/>
</dbReference>
<dbReference type="Proteomes" id="UP000190037">
    <property type="component" value="Unassembled WGS sequence"/>
</dbReference>
<gene>
    <name evidence="4" type="ORF">B4N89_29000</name>
</gene>
<comment type="caution">
    <text evidence="4">The sequence shown here is derived from an EMBL/GenBank/DDBJ whole genome shotgun (WGS) entry which is preliminary data.</text>
</comment>
<dbReference type="STRING" id="159449.B4N89_29000"/>
<accession>A0A1T3P5T9</accession>
<reference evidence="4 5" key="1">
    <citation type="submission" date="2017-03" db="EMBL/GenBank/DDBJ databases">
        <title>Draft genome sequence of Streptomyces scabrisporus NF3, endophyte isolated from Amphipterygium adstringens.</title>
        <authorList>
            <person name="Vazquez M."/>
            <person name="Ceapa C.D."/>
            <person name="Rodriguez Luna D."/>
            <person name="Sanchez Esquivel S."/>
        </authorList>
    </citation>
    <scope>NUCLEOTIDE SEQUENCE [LARGE SCALE GENOMIC DNA]</scope>
    <source>
        <strain evidence="4 5">NF3</strain>
    </source>
</reference>
<sequence length="301" mass="31838">MPFGPDTTTDEVLAGLDPSGRTVLITGGTSGLGRESARVLAAAGARVVVTARDADKGRAALAQLPDGVEYAVLDLTSLASIRAGAAQVRERFPRVDVLINNAGVMATPFERTVDGFELQFGTNHLGHFLWTNLLVSTLGAGARVVNLSSAGHVASDVRWADPNYESAPEEYHPWTAYGASKTANILFTVELDRRLRERGVRCYAVHPGMVATNLGRYLTPAAGRELHKKVTAAKMPPLKRVESGAATQVWAATAPELADVGGVYLADCAISAEHAPWALDVAAAARLWTLSEALVGQDFPG</sequence>
<dbReference type="PANTHER" id="PTHR24320">
    <property type="entry name" value="RETINOL DEHYDROGENASE"/>
    <property type="match status" value="1"/>
</dbReference>
<dbReference type="PRINTS" id="PR00081">
    <property type="entry name" value="GDHRDH"/>
</dbReference>
<evidence type="ECO:0000313" key="5">
    <source>
        <dbReference type="Proteomes" id="UP000190037"/>
    </source>
</evidence>